<feature type="transmembrane region" description="Helical" evidence="1">
    <location>
        <begin position="12"/>
        <end position="32"/>
    </location>
</feature>
<keyword evidence="5" id="KW-1185">Reference proteome</keyword>
<dbReference type="EMBL" id="QUOT01000001">
    <property type="protein sequence ID" value="REL31486.1"/>
    <property type="molecule type" value="Genomic_DNA"/>
</dbReference>
<organism evidence="4 6">
    <name type="scientific">Thalassotalea euphylliae</name>
    <dbReference type="NCBI Taxonomy" id="1655234"/>
    <lineage>
        <taxon>Bacteria</taxon>
        <taxon>Pseudomonadati</taxon>
        <taxon>Pseudomonadota</taxon>
        <taxon>Gammaproteobacteria</taxon>
        <taxon>Alteromonadales</taxon>
        <taxon>Colwelliaceae</taxon>
        <taxon>Thalassotalea</taxon>
    </lineage>
</organism>
<dbReference type="PANTHER" id="PTHR43031">
    <property type="entry name" value="FAD-DEPENDENT OXIDOREDUCTASE"/>
    <property type="match status" value="1"/>
</dbReference>
<dbReference type="PROSITE" id="PS50206">
    <property type="entry name" value="RHODANESE_3"/>
    <property type="match status" value="1"/>
</dbReference>
<comment type="caution">
    <text evidence="4">The sequence shown here is derived from an EMBL/GenBank/DDBJ whole genome shotgun (WGS) entry which is preliminary data.</text>
</comment>
<keyword evidence="1" id="KW-0812">Transmembrane</keyword>
<dbReference type="InterPro" id="IPR050229">
    <property type="entry name" value="GlpE_sulfurtransferase"/>
</dbReference>
<evidence type="ECO:0000313" key="5">
    <source>
        <dbReference type="Proteomes" id="UP000256899"/>
    </source>
</evidence>
<dbReference type="RefSeq" id="WP_116002047.1">
    <property type="nucleotide sequence ID" value="NZ_QUOT01000001.1"/>
</dbReference>
<gene>
    <name evidence="4" type="ORF">DXX92_17985</name>
    <name evidence="3" type="ORF">DXX94_12600</name>
</gene>
<dbReference type="InterPro" id="IPR001763">
    <property type="entry name" value="Rhodanese-like_dom"/>
</dbReference>
<evidence type="ECO:0000313" key="6">
    <source>
        <dbReference type="Proteomes" id="UP000256999"/>
    </source>
</evidence>
<keyword evidence="1" id="KW-0472">Membrane</keyword>
<dbReference type="Pfam" id="PF00581">
    <property type="entry name" value="Rhodanese"/>
    <property type="match status" value="1"/>
</dbReference>
<dbReference type="OrthoDB" id="9808735at2"/>
<evidence type="ECO:0000313" key="4">
    <source>
        <dbReference type="EMBL" id="REL37051.1"/>
    </source>
</evidence>
<dbReference type="CDD" id="cd00158">
    <property type="entry name" value="RHOD"/>
    <property type="match status" value="1"/>
</dbReference>
<protein>
    <submittedName>
        <fullName evidence="4">Rhodanese-like domain-containing protein</fullName>
    </submittedName>
</protein>
<dbReference type="PANTHER" id="PTHR43031:SF18">
    <property type="entry name" value="RHODANESE-RELATED SULFURTRANSFERASES"/>
    <property type="match status" value="1"/>
</dbReference>
<dbReference type="AlphaFoldDB" id="A0A3E0UJC7"/>
<evidence type="ECO:0000313" key="3">
    <source>
        <dbReference type="EMBL" id="REL31486.1"/>
    </source>
</evidence>
<sequence>MDQLMVFAANHPLLSTAWVALVVAIIVITVMIKMSPVKQVSPQELTFQVNKENGVVVDIRTDKEFKTSRIIDALHLSQEKANKNDFAALEKHKDKPIIVVCTAGLTATKVANQLLKAGFSQVSLLKGGMNAWVGAGLPVTKK</sequence>
<evidence type="ECO:0000256" key="1">
    <source>
        <dbReference type="SAM" id="Phobius"/>
    </source>
</evidence>
<dbReference type="Proteomes" id="UP000256899">
    <property type="component" value="Unassembled WGS sequence"/>
</dbReference>
<evidence type="ECO:0000259" key="2">
    <source>
        <dbReference type="PROSITE" id="PS50206"/>
    </source>
</evidence>
<reference evidence="3" key="2">
    <citation type="submission" date="2018-08" db="EMBL/GenBank/DDBJ databases">
        <authorList>
            <person name="Ferrada E.E."/>
            <person name="Latorre B.A."/>
        </authorList>
    </citation>
    <scope>NUCLEOTIDE SEQUENCE</scope>
    <source>
        <strain evidence="3">H3</strain>
    </source>
</reference>
<name>A0A3E0UJC7_9GAMM</name>
<keyword evidence="1" id="KW-1133">Transmembrane helix</keyword>
<dbReference type="SMART" id="SM00450">
    <property type="entry name" value="RHOD"/>
    <property type="match status" value="1"/>
</dbReference>
<dbReference type="Gene3D" id="3.40.250.10">
    <property type="entry name" value="Rhodanese-like domain"/>
    <property type="match status" value="1"/>
</dbReference>
<dbReference type="InterPro" id="IPR036873">
    <property type="entry name" value="Rhodanese-like_dom_sf"/>
</dbReference>
<dbReference type="SUPFAM" id="SSF52821">
    <property type="entry name" value="Rhodanese/Cell cycle control phosphatase"/>
    <property type="match status" value="1"/>
</dbReference>
<reference evidence="5 6" key="1">
    <citation type="submission" date="2018-08" db="EMBL/GenBank/DDBJ databases">
        <title>Thalassotalea euphylliae genome.</title>
        <authorList>
            <person name="Summers S."/>
            <person name="Rice S.A."/>
            <person name="Freckelton M.L."/>
            <person name="Nedved B.T."/>
            <person name="Hadfield M.G."/>
        </authorList>
    </citation>
    <scope>NUCLEOTIDE SEQUENCE [LARGE SCALE GENOMIC DNA]</scope>
    <source>
        <strain evidence="4 6">H2</strain>
        <strain evidence="5">H3</strain>
    </source>
</reference>
<dbReference type="Proteomes" id="UP000256999">
    <property type="component" value="Unassembled WGS sequence"/>
</dbReference>
<feature type="domain" description="Rhodanese" evidence="2">
    <location>
        <begin position="50"/>
        <end position="141"/>
    </location>
</feature>
<accession>A0A3E0UJC7</accession>
<dbReference type="EMBL" id="QUOV01000001">
    <property type="protein sequence ID" value="REL37051.1"/>
    <property type="molecule type" value="Genomic_DNA"/>
</dbReference>
<proteinExistence type="predicted"/>